<dbReference type="PROSITE" id="PS00217">
    <property type="entry name" value="SUGAR_TRANSPORT_2"/>
    <property type="match status" value="1"/>
</dbReference>
<dbReference type="NCBIfam" id="TIGR00879">
    <property type="entry name" value="SP"/>
    <property type="match status" value="1"/>
</dbReference>
<dbReference type="PANTHER" id="PTHR48022">
    <property type="entry name" value="PLASTIDIC GLUCOSE TRANSPORTER 4"/>
    <property type="match status" value="1"/>
</dbReference>
<dbReference type="PRINTS" id="PR00171">
    <property type="entry name" value="SUGRTRNSPORT"/>
</dbReference>
<comment type="subcellular location">
    <subcellularLocation>
        <location evidence="1">Membrane</location>
        <topology evidence="1">Multi-pass membrane protein</topology>
    </subcellularLocation>
</comment>
<dbReference type="InterPro" id="IPR005828">
    <property type="entry name" value="MFS_sugar_transport-like"/>
</dbReference>
<feature type="transmembrane region" description="Helical" evidence="9">
    <location>
        <begin position="132"/>
        <end position="151"/>
    </location>
</feature>
<organism evidence="11 12">
    <name type="scientific">Collybiopsis luxurians FD-317 M1</name>
    <dbReference type="NCBI Taxonomy" id="944289"/>
    <lineage>
        <taxon>Eukaryota</taxon>
        <taxon>Fungi</taxon>
        <taxon>Dikarya</taxon>
        <taxon>Basidiomycota</taxon>
        <taxon>Agaricomycotina</taxon>
        <taxon>Agaricomycetes</taxon>
        <taxon>Agaricomycetidae</taxon>
        <taxon>Agaricales</taxon>
        <taxon>Marasmiineae</taxon>
        <taxon>Omphalotaceae</taxon>
        <taxon>Collybiopsis</taxon>
        <taxon>Collybiopsis luxurians</taxon>
    </lineage>
</organism>
<keyword evidence="4 9" id="KW-0812">Transmembrane</keyword>
<keyword evidence="6 9" id="KW-0472">Membrane</keyword>
<dbReference type="Pfam" id="PF00083">
    <property type="entry name" value="Sugar_tr"/>
    <property type="match status" value="1"/>
</dbReference>
<dbReference type="InterPro" id="IPR003663">
    <property type="entry name" value="Sugar/inositol_transpt"/>
</dbReference>
<feature type="transmembrane region" description="Helical" evidence="9">
    <location>
        <begin position="533"/>
        <end position="556"/>
    </location>
</feature>
<dbReference type="SUPFAM" id="SSF103473">
    <property type="entry name" value="MFS general substrate transporter"/>
    <property type="match status" value="1"/>
</dbReference>
<keyword evidence="5 9" id="KW-1133">Transmembrane helix</keyword>
<dbReference type="InterPro" id="IPR036259">
    <property type="entry name" value="MFS_trans_sf"/>
</dbReference>
<keyword evidence="12" id="KW-1185">Reference proteome</keyword>
<sequence length="645" mass="70452">MKVARFLDRGMRHIVIASAGTFFLLWETHSRFGPDFRSSSNLLPFTDNHVLRCCNASSDIILKSPRKRPSPLLAAVPTGRAIARLRCGSVSKAWTSGERKPISPPNPLFSRTTMGAGADTGDLSWNVFSKEYRRPLLFCAIAVIGAILYGYDGTYYTSILDMTKFNNDYGKPTTNSDGSVTYAITSQDKSLTTSIVQAGEVVGSLIAGPIGDWGGRRLGMQTACLLVTIGVIIQISVAGSIPALTTGRAVLGMGIGCISNAVPLYLSEIPPVAIRGSIVGSWQLMLAIGQVIGACVGQGVKDRMDTGAYRIPMGLNLGIVLLLSTGALWIPESPRWLFSKGREQETIRALERVNADQPNVADAVQEQFIAYAKAKEDEQKLSGDEPSQWSDLFRGTTRRKFICAVGILISQQIGGVQFIFSYTTTFLSGVGIENAFLITIIVDLIEVIGVIVSFFLVNRYGRRPLLLITSAFMTVFLVIVGAMGSLHGHRTSAQNNLIAAGIILYVFFFNLAWGPLAWVIATELSVGKNRQKIMSVGTACFWISAFVVTFTMPYLYDATEANLEAQIGYIYAGGSLIAMVFVYFFIPETLGRSLEEINHMMDAKIPTLEWSTYDLNRDVERETIKKNGAQVEHIDHPNDKGDKVV</sequence>
<dbReference type="Gene3D" id="1.20.1250.20">
    <property type="entry name" value="MFS general substrate transporter like domains"/>
    <property type="match status" value="1"/>
</dbReference>
<gene>
    <name evidence="11" type="ORF">GYMLUDRAFT_47909</name>
</gene>
<evidence type="ECO:0000256" key="5">
    <source>
        <dbReference type="ARBA" id="ARBA00022989"/>
    </source>
</evidence>
<evidence type="ECO:0000256" key="2">
    <source>
        <dbReference type="ARBA" id="ARBA00010992"/>
    </source>
</evidence>
<dbReference type="FunFam" id="1.20.1250.20:FF:000078">
    <property type="entry name" value="MFS maltose transporter, putative"/>
    <property type="match status" value="1"/>
</dbReference>
<evidence type="ECO:0000256" key="1">
    <source>
        <dbReference type="ARBA" id="ARBA00004141"/>
    </source>
</evidence>
<feature type="transmembrane region" description="Helical" evidence="9">
    <location>
        <begin position="498"/>
        <end position="521"/>
    </location>
</feature>
<dbReference type="OrthoDB" id="6612291at2759"/>
<dbReference type="EMBL" id="KN834807">
    <property type="protein sequence ID" value="KIK55351.1"/>
    <property type="molecule type" value="Genomic_DNA"/>
</dbReference>
<dbReference type="InterPro" id="IPR050360">
    <property type="entry name" value="MFS_Sugar_Transporters"/>
</dbReference>
<evidence type="ECO:0000256" key="6">
    <source>
        <dbReference type="ARBA" id="ARBA00023136"/>
    </source>
</evidence>
<dbReference type="PROSITE" id="PS50850">
    <property type="entry name" value="MFS"/>
    <property type="match status" value="1"/>
</dbReference>
<evidence type="ECO:0000256" key="9">
    <source>
        <dbReference type="SAM" id="Phobius"/>
    </source>
</evidence>
<comment type="similarity">
    <text evidence="2 8">Belongs to the major facilitator superfamily. Sugar transporter (TC 2.A.1.1) family.</text>
</comment>
<feature type="domain" description="Major facilitator superfamily (MFS) profile" evidence="10">
    <location>
        <begin position="138"/>
        <end position="590"/>
    </location>
</feature>
<evidence type="ECO:0000256" key="4">
    <source>
        <dbReference type="ARBA" id="ARBA00022692"/>
    </source>
</evidence>
<feature type="transmembrane region" description="Helical" evidence="9">
    <location>
        <begin position="568"/>
        <end position="586"/>
    </location>
</feature>
<evidence type="ECO:0000256" key="3">
    <source>
        <dbReference type="ARBA" id="ARBA00022448"/>
    </source>
</evidence>
<dbReference type="HOGENOM" id="CLU_001265_30_1_1"/>
<dbReference type="GO" id="GO:0016020">
    <property type="term" value="C:membrane"/>
    <property type="evidence" value="ECO:0007669"/>
    <property type="project" value="UniProtKB-SubCell"/>
</dbReference>
<evidence type="ECO:0000256" key="7">
    <source>
        <dbReference type="ARBA" id="ARBA00049119"/>
    </source>
</evidence>
<protein>
    <submittedName>
        <fullName evidence="11">Unplaced genomic scaffold GYMLUscaffold_59, whole genome shotgun sequence</fullName>
    </submittedName>
</protein>
<evidence type="ECO:0000259" key="10">
    <source>
        <dbReference type="PROSITE" id="PS50850"/>
    </source>
</evidence>
<feature type="transmembrane region" description="Helical" evidence="9">
    <location>
        <begin position="401"/>
        <end position="423"/>
    </location>
</feature>
<comment type="catalytic activity">
    <reaction evidence="7">
        <text>myo-inositol(out) + H(+)(out) = myo-inositol(in) + H(+)(in)</text>
        <dbReference type="Rhea" id="RHEA:60364"/>
        <dbReference type="ChEBI" id="CHEBI:15378"/>
        <dbReference type="ChEBI" id="CHEBI:17268"/>
    </reaction>
</comment>
<dbReference type="AlphaFoldDB" id="A0A0D0BKR6"/>
<dbReference type="InterPro" id="IPR020846">
    <property type="entry name" value="MFS_dom"/>
</dbReference>
<keyword evidence="3 8" id="KW-0813">Transport</keyword>
<feature type="transmembrane region" description="Helical" evidence="9">
    <location>
        <begin position="311"/>
        <end position="330"/>
    </location>
</feature>
<accession>A0A0D0BKR6</accession>
<evidence type="ECO:0000256" key="8">
    <source>
        <dbReference type="RuleBase" id="RU003346"/>
    </source>
</evidence>
<feature type="transmembrane region" description="Helical" evidence="9">
    <location>
        <begin position="435"/>
        <end position="457"/>
    </location>
</feature>
<dbReference type="PANTHER" id="PTHR48022:SF77">
    <property type="entry name" value="MAJOR FACILITATOR SUPERFAMILY (MFS) PROFILE DOMAIN-CONTAINING PROTEIN"/>
    <property type="match status" value="1"/>
</dbReference>
<feature type="transmembrane region" description="Helical" evidence="9">
    <location>
        <begin position="464"/>
        <end position="486"/>
    </location>
</feature>
<evidence type="ECO:0000313" key="12">
    <source>
        <dbReference type="Proteomes" id="UP000053593"/>
    </source>
</evidence>
<reference evidence="11 12" key="1">
    <citation type="submission" date="2014-04" db="EMBL/GenBank/DDBJ databases">
        <title>Evolutionary Origins and Diversification of the Mycorrhizal Mutualists.</title>
        <authorList>
            <consortium name="DOE Joint Genome Institute"/>
            <consortium name="Mycorrhizal Genomics Consortium"/>
            <person name="Kohler A."/>
            <person name="Kuo A."/>
            <person name="Nagy L.G."/>
            <person name="Floudas D."/>
            <person name="Copeland A."/>
            <person name="Barry K.W."/>
            <person name="Cichocki N."/>
            <person name="Veneault-Fourrey C."/>
            <person name="LaButti K."/>
            <person name="Lindquist E.A."/>
            <person name="Lipzen A."/>
            <person name="Lundell T."/>
            <person name="Morin E."/>
            <person name="Murat C."/>
            <person name="Riley R."/>
            <person name="Ohm R."/>
            <person name="Sun H."/>
            <person name="Tunlid A."/>
            <person name="Henrissat B."/>
            <person name="Grigoriev I.V."/>
            <person name="Hibbett D.S."/>
            <person name="Martin F."/>
        </authorList>
    </citation>
    <scope>NUCLEOTIDE SEQUENCE [LARGE SCALE GENOMIC DNA]</scope>
    <source>
        <strain evidence="11 12">FD-317 M1</strain>
    </source>
</reference>
<name>A0A0D0BKR6_9AGAR</name>
<dbReference type="Proteomes" id="UP000053593">
    <property type="component" value="Unassembled WGS sequence"/>
</dbReference>
<proteinExistence type="inferred from homology"/>
<dbReference type="GO" id="GO:0005351">
    <property type="term" value="F:carbohydrate:proton symporter activity"/>
    <property type="evidence" value="ECO:0007669"/>
    <property type="project" value="TreeGrafter"/>
</dbReference>
<evidence type="ECO:0000313" key="11">
    <source>
        <dbReference type="EMBL" id="KIK55351.1"/>
    </source>
</evidence>
<dbReference type="InterPro" id="IPR005829">
    <property type="entry name" value="Sugar_transporter_CS"/>
</dbReference>
<feature type="transmembrane region" description="Helical" evidence="9">
    <location>
        <begin position="223"/>
        <end position="243"/>
    </location>
</feature>